<gene>
    <name evidence="3" type="ORF">WM2015_462</name>
</gene>
<dbReference type="GO" id="GO:0003960">
    <property type="term" value="F:quinone reductase (NADPH) activity"/>
    <property type="evidence" value="ECO:0007669"/>
    <property type="project" value="TreeGrafter"/>
</dbReference>
<dbReference type="STRING" id="1579979.WM2015_462"/>
<dbReference type="SUPFAM" id="SSF51735">
    <property type="entry name" value="NAD(P)-binding Rossmann-fold domains"/>
    <property type="match status" value="1"/>
</dbReference>
<keyword evidence="2" id="KW-0560">Oxidoreductase</keyword>
<evidence type="ECO:0000313" key="3">
    <source>
        <dbReference type="EMBL" id="AKS40844.1"/>
    </source>
</evidence>
<evidence type="ECO:0000256" key="1">
    <source>
        <dbReference type="ARBA" id="ARBA00022857"/>
    </source>
</evidence>
<dbReference type="Gene3D" id="3.40.50.720">
    <property type="entry name" value="NAD(P)-binding Rossmann-like Domain"/>
    <property type="match status" value="1"/>
</dbReference>
<sequence length="345" mass="37206">MQHIVIDQPGGYEALQLREAPTPAPGPDEVLIKVRACGLNYADGIIRMGLYASAKKLHGYPITPGFEVAGVVEQVGPDVGRWRPGDEVIGLTLFNGYASHLKLPAAGVFAKPDNLDFAQAATLPTVFLTAWWMVHRQVHPEPGETWLVHSAAGGVGSALLQLARLAGVRAIGVVGGGHKIDTALAMGADAVIDKSTEDLWARAEQLAPDGFQTIFDANGVSTLKQSYAHLAPTGRLVIFGFASMLPRDGRLNWFRLALDWLKTPRFNPLDMTQSNRSVLAANLSFLQAHAPTMQAGMDWLLDRFASGELQPLPVETFPLEQAAEAQRRIESGKTVGKLALIPPQD</sequence>
<protein>
    <submittedName>
        <fullName evidence="3">Zinc-binding dehydrogenase</fullName>
    </submittedName>
</protein>
<reference evidence="4" key="1">
    <citation type="submission" date="2015-07" db="EMBL/GenBank/DDBJ databases">
        <authorList>
            <person name="Kim K.M."/>
        </authorList>
    </citation>
    <scope>NUCLEOTIDE SEQUENCE [LARGE SCALE GENOMIC DNA]</scope>
    <source>
        <strain evidence="4">KCTC 42284</strain>
    </source>
</reference>
<dbReference type="InterPro" id="IPR002364">
    <property type="entry name" value="Quin_OxRdtase/zeta-crystal_CS"/>
</dbReference>
<dbReference type="InterPro" id="IPR036291">
    <property type="entry name" value="NAD(P)-bd_dom_sf"/>
</dbReference>
<dbReference type="KEGG" id="wma:WM2015_462"/>
<name>A0A0K0XT02_9GAMM</name>
<dbReference type="PANTHER" id="PTHR48106:SF13">
    <property type="entry name" value="QUINONE OXIDOREDUCTASE-RELATED"/>
    <property type="match status" value="1"/>
</dbReference>
<dbReference type="Pfam" id="PF08240">
    <property type="entry name" value="ADH_N"/>
    <property type="match status" value="1"/>
</dbReference>
<dbReference type="GO" id="GO:0005829">
    <property type="term" value="C:cytosol"/>
    <property type="evidence" value="ECO:0007669"/>
    <property type="project" value="TreeGrafter"/>
</dbReference>
<dbReference type="Gene3D" id="3.90.180.10">
    <property type="entry name" value="Medium-chain alcohol dehydrogenases, catalytic domain"/>
    <property type="match status" value="1"/>
</dbReference>
<dbReference type="PANTHER" id="PTHR48106">
    <property type="entry name" value="QUINONE OXIDOREDUCTASE PIG3-RELATED"/>
    <property type="match status" value="1"/>
</dbReference>
<organism evidence="3 4">
    <name type="scientific">Wenzhouxiangella marina</name>
    <dbReference type="NCBI Taxonomy" id="1579979"/>
    <lineage>
        <taxon>Bacteria</taxon>
        <taxon>Pseudomonadati</taxon>
        <taxon>Pseudomonadota</taxon>
        <taxon>Gammaproteobacteria</taxon>
        <taxon>Chromatiales</taxon>
        <taxon>Wenzhouxiangellaceae</taxon>
        <taxon>Wenzhouxiangella</taxon>
    </lineage>
</organism>
<accession>A0A0K0XT02</accession>
<dbReference type="CDD" id="cd08275">
    <property type="entry name" value="MDR3"/>
    <property type="match status" value="1"/>
</dbReference>
<evidence type="ECO:0000256" key="2">
    <source>
        <dbReference type="ARBA" id="ARBA00023002"/>
    </source>
</evidence>
<dbReference type="RefSeq" id="WP_049724522.1">
    <property type="nucleotide sequence ID" value="NZ_CP012154.1"/>
</dbReference>
<dbReference type="InterPro" id="IPR013154">
    <property type="entry name" value="ADH-like_N"/>
</dbReference>
<dbReference type="Pfam" id="PF13602">
    <property type="entry name" value="ADH_zinc_N_2"/>
    <property type="match status" value="1"/>
</dbReference>
<dbReference type="GO" id="GO:0008270">
    <property type="term" value="F:zinc ion binding"/>
    <property type="evidence" value="ECO:0007669"/>
    <property type="project" value="InterPro"/>
</dbReference>
<dbReference type="GO" id="GO:0070402">
    <property type="term" value="F:NADPH binding"/>
    <property type="evidence" value="ECO:0007669"/>
    <property type="project" value="TreeGrafter"/>
</dbReference>
<evidence type="ECO:0000313" key="4">
    <source>
        <dbReference type="Proteomes" id="UP000066624"/>
    </source>
</evidence>
<dbReference type="GO" id="GO:0035925">
    <property type="term" value="F:mRNA 3'-UTR AU-rich region binding"/>
    <property type="evidence" value="ECO:0007669"/>
    <property type="project" value="TreeGrafter"/>
</dbReference>
<dbReference type="AlphaFoldDB" id="A0A0K0XT02"/>
<dbReference type="SMART" id="SM00829">
    <property type="entry name" value="PKS_ER"/>
    <property type="match status" value="1"/>
</dbReference>
<dbReference type="OrthoDB" id="9785812at2"/>
<dbReference type="InterPro" id="IPR011032">
    <property type="entry name" value="GroES-like_sf"/>
</dbReference>
<dbReference type="InterPro" id="IPR020843">
    <property type="entry name" value="ER"/>
</dbReference>
<keyword evidence="1" id="KW-0521">NADP</keyword>
<dbReference type="SUPFAM" id="SSF50129">
    <property type="entry name" value="GroES-like"/>
    <property type="match status" value="1"/>
</dbReference>
<proteinExistence type="predicted"/>
<keyword evidence="4" id="KW-1185">Reference proteome</keyword>
<dbReference type="EMBL" id="CP012154">
    <property type="protein sequence ID" value="AKS40844.1"/>
    <property type="molecule type" value="Genomic_DNA"/>
</dbReference>
<dbReference type="PROSITE" id="PS01162">
    <property type="entry name" value="QOR_ZETA_CRYSTAL"/>
    <property type="match status" value="1"/>
</dbReference>
<dbReference type="Proteomes" id="UP000066624">
    <property type="component" value="Chromosome"/>
</dbReference>